<dbReference type="CDD" id="cd01347">
    <property type="entry name" value="ligand_gated_channel"/>
    <property type="match status" value="1"/>
</dbReference>
<evidence type="ECO:0000256" key="7">
    <source>
        <dbReference type="ARBA" id="ARBA00023136"/>
    </source>
</evidence>
<dbReference type="InterPro" id="IPR012910">
    <property type="entry name" value="Plug_dom"/>
</dbReference>
<dbReference type="InterPro" id="IPR037066">
    <property type="entry name" value="Plug_dom_sf"/>
</dbReference>
<dbReference type="InterPro" id="IPR000531">
    <property type="entry name" value="Beta-barrel_TonB"/>
</dbReference>
<feature type="domain" description="TonB-dependent receptor-like beta-barrel" evidence="14">
    <location>
        <begin position="240"/>
        <end position="683"/>
    </location>
</feature>
<name>A0ABV8MUN1_9NEIS</name>
<dbReference type="InterPro" id="IPR010105">
    <property type="entry name" value="TonB_sidphr_rcpt"/>
</dbReference>
<evidence type="ECO:0000256" key="4">
    <source>
        <dbReference type="ARBA" id="ARBA00022452"/>
    </source>
</evidence>
<keyword evidence="3 10" id="KW-0813">Transport</keyword>
<dbReference type="PROSITE" id="PS52016">
    <property type="entry name" value="TONB_DEPENDENT_REC_3"/>
    <property type="match status" value="1"/>
</dbReference>
<evidence type="ECO:0000256" key="1">
    <source>
        <dbReference type="ARBA" id="ARBA00004571"/>
    </source>
</evidence>
<evidence type="ECO:0000256" key="10">
    <source>
        <dbReference type="PROSITE-ProRule" id="PRU01360"/>
    </source>
</evidence>
<comment type="subcellular location">
    <subcellularLocation>
        <location evidence="1 10">Cell outer membrane</location>
        <topology evidence="1 10">Multi-pass membrane protein</topology>
    </subcellularLocation>
</comment>
<feature type="chain" id="PRO_5045849097" evidence="13">
    <location>
        <begin position="29"/>
        <end position="713"/>
    </location>
</feature>
<feature type="compositionally biased region" description="Polar residues" evidence="12">
    <location>
        <begin position="62"/>
        <end position="73"/>
    </location>
</feature>
<dbReference type="PANTHER" id="PTHR32552">
    <property type="entry name" value="FERRICHROME IRON RECEPTOR-RELATED"/>
    <property type="match status" value="1"/>
</dbReference>
<gene>
    <name evidence="16" type="ORF">ACFOW7_19130</name>
</gene>
<evidence type="ECO:0000256" key="2">
    <source>
        <dbReference type="ARBA" id="ARBA00009810"/>
    </source>
</evidence>
<dbReference type="Proteomes" id="UP001595791">
    <property type="component" value="Unassembled WGS sequence"/>
</dbReference>
<evidence type="ECO:0000313" key="17">
    <source>
        <dbReference type="Proteomes" id="UP001595791"/>
    </source>
</evidence>
<evidence type="ECO:0000259" key="15">
    <source>
        <dbReference type="Pfam" id="PF07715"/>
    </source>
</evidence>
<dbReference type="Gene3D" id="2.170.130.10">
    <property type="entry name" value="TonB-dependent receptor, plug domain"/>
    <property type="match status" value="1"/>
</dbReference>
<evidence type="ECO:0000313" key="16">
    <source>
        <dbReference type="EMBL" id="MFC4161454.1"/>
    </source>
</evidence>
<proteinExistence type="inferred from homology"/>
<accession>A0ABV8MUN1</accession>
<evidence type="ECO:0000256" key="11">
    <source>
        <dbReference type="RuleBase" id="RU003357"/>
    </source>
</evidence>
<reference evidence="17" key="1">
    <citation type="journal article" date="2019" name="Int. J. Syst. Evol. Microbiol.">
        <title>The Global Catalogue of Microorganisms (GCM) 10K type strain sequencing project: providing services to taxonomists for standard genome sequencing and annotation.</title>
        <authorList>
            <consortium name="The Broad Institute Genomics Platform"/>
            <consortium name="The Broad Institute Genome Sequencing Center for Infectious Disease"/>
            <person name="Wu L."/>
            <person name="Ma J."/>
        </authorList>
    </citation>
    <scope>NUCLEOTIDE SEQUENCE [LARGE SCALE GENOMIC DNA]</scope>
    <source>
        <strain evidence="17">LMG 29894</strain>
    </source>
</reference>
<evidence type="ECO:0000256" key="8">
    <source>
        <dbReference type="ARBA" id="ARBA00023170"/>
    </source>
</evidence>
<dbReference type="Pfam" id="PF07715">
    <property type="entry name" value="Plug"/>
    <property type="match status" value="1"/>
</dbReference>
<evidence type="ECO:0000256" key="6">
    <source>
        <dbReference type="ARBA" id="ARBA00023077"/>
    </source>
</evidence>
<keyword evidence="4 10" id="KW-1134">Transmembrane beta strand</keyword>
<feature type="signal peptide" evidence="13">
    <location>
        <begin position="1"/>
        <end position="28"/>
    </location>
</feature>
<comment type="caution">
    <text evidence="16">The sequence shown here is derived from an EMBL/GenBank/DDBJ whole genome shotgun (WGS) entry which is preliminary data.</text>
</comment>
<evidence type="ECO:0000256" key="5">
    <source>
        <dbReference type="ARBA" id="ARBA00022692"/>
    </source>
</evidence>
<evidence type="ECO:0000256" key="12">
    <source>
        <dbReference type="SAM" id="MobiDB-lite"/>
    </source>
</evidence>
<dbReference type="Pfam" id="PF00593">
    <property type="entry name" value="TonB_dep_Rec_b-barrel"/>
    <property type="match status" value="1"/>
</dbReference>
<keyword evidence="7 10" id="KW-0472">Membrane</keyword>
<keyword evidence="5 10" id="KW-0812">Transmembrane</keyword>
<dbReference type="InterPro" id="IPR036942">
    <property type="entry name" value="Beta-barrel_TonB_sf"/>
</dbReference>
<keyword evidence="17" id="KW-1185">Reference proteome</keyword>
<protein>
    <submittedName>
        <fullName evidence="16">TonB-dependent receptor</fullName>
    </submittedName>
</protein>
<comment type="similarity">
    <text evidence="2 10 11">Belongs to the TonB-dependent receptor family.</text>
</comment>
<sequence length="713" mass="79521">MKRQTPPIRHLVKPALGLLAFAPLATLAAETKTDSLPEVRVTEQRDADRSNSGYYGGGVTNVGRTPQQQRDIPQSTVTVTQQLIKDQGDKTVKDALRNVSGLTFNAGEGGRTGDNLTLRGFAAYSDLYVDGLRDIGQYNRDLFFVDQVEVLRGPASMLFGRGSTGGVINQTAKEAFLGWKTEASATVGTDSYYRATMDWNHKLSDHNALRINAMATDAGSFREGAEQKRWGFAPTVTFGLRTNTQITASWVYMKEDNVPDYGVPYYNGRPIDRWDTFYGLSDADYEKTDTHIGTLRIQHKFSPDLQLKNTLRYGSYEREVWPTAPRLNLASTGGVLTDQTVITRGRPGRQGDDTVWSNQTDLLFNFTTGAVKHQVLSALELGREDSWTSRWTGPTIPNATVGNPNNRPVLPAMVRIPGSETDFTADTVSLMLQDTMTLAPQWKLVAGLRWDRFEGEYRRKLWDARGNLTRDDYSRTDRVWSGRSGLLYQPDQKQSYYLSWGTSFNPSGEAYALDPRGANTPPEKNRNIEIGAKLDLLDGDLALHGALYRTEKTNERNTDPLIPDVYLLSGKRHTDGIEIEVAGRITEDWLVYSSVALMRGRIDRALDPAQQGKRSINTPRYTASLWTDYRIGHGWKVGGGVNAVGKRYTSLANTTNIPAYTVWNAMAAYETRNWDIQLNLNNIGDERAFENLYGGHAVPGAGRSAQLMGTYRF</sequence>
<evidence type="ECO:0000256" key="9">
    <source>
        <dbReference type="ARBA" id="ARBA00023237"/>
    </source>
</evidence>
<dbReference type="NCBIfam" id="TIGR01783">
    <property type="entry name" value="TonB-siderophor"/>
    <property type="match status" value="1"/>
</dbReference>
<feature type="domain" description="TonB-dependent receptor plug" evidence="15">
    <location>
        <begin position="69"/>
        <end position="167"/>
    </location>
</feature>
<keyword evidence="6 11" id="KW-0798">TonB box</keyword>
<dbReference type="PANTHER" id="PTHR32552:SF83">
    <property type="entry name" value="BLR3904 PROTEIN"/>
    <property type="match status" value="1"/>
</dbReference>
<evidence type="ECO:0000256" key="3">
    <source>
        <dbReference type="ARBA" id="ARBA00022448"/>
    </source>
</evidence>
<evidence type="ECO:0000256" key="13">
    <source>
        <dbReference type="SAM" id="SignalP"/>
    </source>
</evidence>
<feature type="region of interest" description="Disordered" evidence="12">
    <location>
        <begin position="42"/>
        <end position="73"/>
    </location>
</feature>
<dbReference type="InterPro" id="IPR039426">
    <property type="entry name" value="TonB-dep_rcpt-like"/>
</dbReference>
<dbReference type="RefSeq" id="WP_378167412.1">
    <property type="nucleotide sequence ID" value="NZ_JBHSBU010000001.1"/>
</dbReference>
<dbReference type="EMBL" id="JBHSBU010000001">
    <property type="protein sequence ID" value="MFC4161454.1"/>
    <property type="molecule type" value="Genomic_DNA"/>
</dbReference>
<evidence type="ECO:0000259" key="14">
    <source>
        <dbReference type="Pfam" id="PF00593"/>
    </source>
</evidence>
<dbReference type="SUPFAM" id="SSF56935">
    <property type="entry name" value="Porins"/>
    <property type="match status" value="1"/>
</dbReference>
<dbReference type="Gene3D" id="2.40.170.20">
    <property type="entry name" value="TonB-dependent receptor, beta-barrel domain"/>
    <property type="match status" value="1"/>
</dbReference>
<keyword evidence="13" id="KW-0732">Signal</keyword>
<organism evidence="16 17">
    <name type="scientific">Chitinimonas lacunae</name>
    <dbReference type="NCBI Taxonomy" id="1963018"/>
    <lineage>
        <taxon>Bacteria</taxon>
        <taxon>Pseudomonadati</taxon>
        <taxon>Pseudomonadota</taxon>
        <taxon>Betaproteobacteria</taxon>
        <taxon>Neisseriales</taxon>
        <taxon>Chitinibacteraceae</taxon>
        <taxon>Chitinimonas</taxon>
    </lineage>
</organism>
<keyword evidence="8 16" id="KW-0675">Receptor</keyword>
<keyword evidence="9 10" id="KW-0998">Cell outer membrane</keyword>